<protein>
    <submittedName>
        <fullName evidence="12">Prostacyclin receptor</fullName>
    </submittedName>
</protein>
<dbReference type="GO" id="GO:0005886">
    <property type="term" value="C:plasma membrane"/>
    <property type="evidence" value="ECO:0007669"/>
    <property type="project" value="UniProtKB-SubCell"/>
</dbReference>
<keyword evidence="7 10" id="KW-0675">Receptor</keyword>
<evidence type="ECO:0000256" key="7">
    <source>
        <dbReference type="ARBA" id="ARBA00023170"/>
    </source>
</evidence>
<dbReference type="Gene3D" id="1.20.1070.10">
    <property type="entry name" value="Rhodopsin 7-helix transmembrane proteins"/>
    <property type="match status" value="1"/>
</dbReference>
<evidence type="ECO:0000256" key="9">
    <source>
        <dbReference type="ARBA" id="ARBA00023224"/>
    </source>
</evidence>
<evidence type="ECO:0000256" key="6">
    <source>
        <dbReference type="ARBA" id="ARBA00023136"/>
    </source>
</evidence>
<keyword evidence="9 10" id="KW-0807">Transducer</keyword>
<dbReference type="PROSITE" id="PS50262">
    <property type="entry name" value="G_PROTEIN_RECEP_F1_2"/>
    <property type="match status" value="1"/>
</dbReference>
<reference evidence="12" key="1">
    <citation type="journal article" date="2012" name="Nature">
        <title>The oyster genome reveals stress adaptation and complexity of shell formation.</title>
        <authorList>
            <person name="Zhang G."/>
            <person name="Fang X."/>
            <person name="Guo X."/>
            <person name="Li L."/>
            <person name="Luo R."/>
            <person name="Xu F."/>
            <person name="Yang P."/>
            <person name="Zhang L."/>
            <person name="Wang X."/>
            <person name="Qi H."/>
            <person name="Xiong Z."/>
            <person name="Que H."/>
            <person name="Xie Y."/>
            <person name="Holland P.W."/>
            <person name="Paps J."/>
            <person name="Zhu Y."/>
            <person name="Wu F."/>
            <person name="Chen Y."/>
            <person name="Wang J."/>
            <person name="Peng C."/>
            <person name="Meng J."/>
            <person name="Yang L."/>
            <person name="Liu J."/>
            <person name="Wen B."/>
            <person name="Zhang N."/>
            <person name="Huang Z."/>
            <person name="Zhu Q."/>
            <person name="Feng Y."/>
            <person name="Mount A."/>
            <person name="Hedgecock D."/>
            <person name="Xu Z."/>
            <person name="Liu Y."/>
            <person name="Domazet-Loso T."/>
            <person name="Du Y."/>
            <person name="Sun X."/>
            <person name="Zhang S."/>
            <person name="Liu B."/>
            <person name="Cheng P."/>
            <person name="Jiang X."/>
            <person name="Li J."/>
            <person name="Fan D."/>
            <person name="Wang W."/>
            <person name="Fu W."/>
            <person name="Wang T."/>
            <person name="Wang B."/>
            <person name="Zhang J."/>
            <person name="Peng Z."/>
            <person name="Li Y."/>
            <person name="Li N."/>
            <person name="Wang J."/>
            <person name="Chen M."/>
            <person name="He Y."/>
            <person name="Tan F."/>
            <person name="Song X."/>
            <person name="Zheng Q."/>
            <person name="Huang R."/>
            <person name="Yang H."/>
            <person name="Du X."/>
            <person name="Chen L."/>
            <person name="Yang M."/>
            <person name="Gaffney P.M."/>
            <person name="Wang S."/>
            <person name="Luo L."/>
            <person name="She Z."/>
            <person name="Ming Y."/>
            <person name="Huang W."/>
            <person name="Zhang S."/>
            <person name="Huang B."/>
            <person name="Zhang Y."/>
            <person name="Qu T."/>
            <person name="Ni P."/>
            <person name="Miao G."/>
            <person name="Wang J."/>
            <person name="Wang Q."/>
            <person name="Steinberg C.E."/>
            <person name="Wang H."/>
            <person name="Li N."/>
            <person name="Qian L."/>
            <person name="Zhang G."/>
            <person name="Li Y."/>
            <person name="Yang H."/>
            <person name="Liu X."/>
            <person name="Wang J."/>
            <person name="Yin Y."/>
            <person name="Wang J."/>
        </authorList>
    </citation>
    <scope>NUCLEOTIDE SEQUENCE [LARGE SCALE GENOMIC DNA]</scope>
    <source>
        <strain evidence="12">05x7-T-G4-1.051#20</strain>
    </source>
</reference>
<proteinExistence type="inferred from homology"/>
<evidence type="ECO:0000256" key="2">
    <source>
        <dbReference type="ARBA" id="ARBA00022475"/>
    </source>
</evidence>
<keyword evidence="4" id="KW-1133">Transmembrane helix</keyword>
<dbReference type="InterPro" id="IPR017452">
    <property type="entry name" value="GPCR_Rhodpsn_7TM"/>
</dbReference>
<comment type="similarity">
    <text evidence="10">Belongs to the G-protein coupled receptor 1 family.</text>
</comment>
<dbReference type="EMBL" id="JH818951">
    <property type="protein sequence ID" value="EKC22889.1"/>
    <property type="molecule type" value="Genomic_DNA"/>
</dbReference>
<dbReference type="HOGENOM" id="CLU_045991_0_0_1"/>
<name>K1PV75_MAGGI</name>
<dbReference type="InterPro" id="IPR000276">
    <property type="entry name" value="GPCR_Rhodpsn"/>
</dbReference>
<dbReference type="InParanoid" id="K1PV75"/>
<dbReference type="AlphaFoldDB" id="K1PV75"/>
<dbReference type="InterPro" id="IPR008365">
    <property type="entry name" value="Prostanoid_rcpt"/>
</dbReference>
<keyword evidence="5 10" id="KW-0297">G-protein coupled receptor</keyword>
<dbReference type="PANTHER" id="PTHR11866:SF16">
    <property type="entry name" value="PROSTAGLANDIN E2 RECEPTOR EP4 SUBTYPE-LIKE PROTEIN"/>
    <property type="match status" value="1"/>
</dbReference>
<dbReference type="GO" id="GO:0007204">
    <property type="term" value="P:positive regulation of cytosolic calcium ion concentration"/>
    <property type="evidence" value="ECO:0007669"/>
    <property type="project" value="TreeGrafter"/>
</dbReference>
<dbReference type="GO" id="GO:0004930">
    <property type="term" value="F:G protein-coupled receptor activity"/>
    <property type="evidence" value="ECO:0007669"/>
    <property type="project" value="UniProtKB-KW"/>
</dbReference>
<accession>K1PV75</accession>
<evidence type="ECO:0000256" key="5">
    <source>
        <dbReference type="ARBA" id="ARBA00023040"/>
    </source>
</evidence>
<dbReference type="GO" id="GO:0007189">
    <property type="term" value="P:adenylate cyclase-activating G protein-coupled receptor signaling pathway"/>
    <property type="evidence" value="ECO:0007669"/>
    <property type="project" value="TreeGrafter"/>
</dbReference>
<dbReference type="PROSITE" id="PS00237">
    <property type="entry name" value="G_PROTEIN_RECEP_F1_1"/>
    <property type="match status" value="1"/>
</dbReference>
<evidence type="ECO:0000256" key="3">
    <source>
        <dbReference type="ARBA" id="ARBA00022692"/>
    </source>
</evidence>
<evidence type="ECO:0000256" key="10">
    <source>
        <dbReference type="RuleBase" id="RU000688"/>
    </source>
</evidence>
<keyword evidence="6" id="KW-0472">Membrane</keyword>
<dbReference type="CDD" id="cd14981">
    <property type="entry name" value="7tmA_Prostanoid_R"/>
    <property type="match status" value="1"/>
</dbReference>
<sequence length="315" mass="35103">MNRSNISASVWESPVPPVLQFVFGVLGNFMALLILVCNSPSHRWHPFYKLVAGLALTDGGGILLLYPPILTRYATNFTFNLGSFLCGYTSFLASFTILSSALIVCAMSIDRCVAVYRPFYYKSEYGDRRRVVAVIGAIWAVGGLVSSLHLAGLGSVYKFYPGSWCFLNFISGTTLERVNSLIYSGLGILVLLITVTLNFSVIVATLHKKHRAHLGRLRKDVYNIVFLSAIVLISSICWAPLMWRIMSVSCDLSTPNQGTELLSLRLAVSGSIVDPWVYILLRKETLSYIHKMMRRCQRNYDVNLQSSTSPDMNSM</sequence>
<organism evidence="12">
    <name type="scientific">Magallana gigas</name>
    <name type="common">Pacific oyster</name>
    <name type="synonym">Crassostrea gigas</name>
    <dbReference type="NCBI Taxonomy" id="29159"/>
    <lineage>
        <taxon>Eukaryota</taxon>
        <taxon>Metazoa</taxon>
        <taxon>Spiralia</taxon>
        <taxon>Lophotrochozoa</taxon>
        <taxon>Mollusca</taxon>
        <taxon>Bivalvia</taxon>
        <taxon>Autobranchia</taxon>
        <taxon>Pteriomorphia</taxon>
        <taxon>Ostreida</taxon>
        <taxon>Ostreoidea</taxon>
        <taxon>Ostreidae</taxon>
        <taxon>Magallana</taxon>
    </lineage>
</organism>
<comment type="subcellular location">
    <subcellularLocation>
        <location evidence="1">Cell membrane</location>
        <topology evidence="1">Multi-pass membrane protein</topology>
    </subcellularLocation>
</comment>
<feature type="domain" description="G-protein coupled receptors family 1 profile" evidence="11">
    <location>
        <begin position="27"/>
        <end position="278"/>
    </location>
</feature>
<evidence type="ECO:0000256" key="1">
    <source>
        <dbReference type="ARBA" id="ARBA00004651"/>
    </source>
</evidence>
<evidence type="ECO:0000256" key="4">
    <source>
        <dbReference type="ARBA" id="ARBA00022989"/>
    </source>
</evidence>
<dbReference type="PANTHER" id="PTHR11866">
    <property type="entry name" value="G-PROTEIN COUPLED RECEPTOR FAMILY 1 MEMBER"/>
    <property type="match status" value="1"/>
</dbReference>
<gene>
    <name evidence="12" type="ORF">CGI_10001282</name>
</gene>
<keyword evidence="2" id="KW-1003">Cell membrane</keyword>
<dbReference type="SUPFAM" id="SSF81321">
    <property type="entry name" value="Family A G protein-coupled receptor-like"/>
    <property type="match status" value="1"/>
</dbReference>
<dbReference type="Pfam" id="PF00001">
    <property type="entry name" value="7tm_1"/>
    <property type="match status" value="1"/>
</dbReference>
<dbReference type="PRINTS" id="PR00237">
    <property type="entry name" value="GPCRRHODOPSN"/>
</dbReference>
<evidence type="ECO:0000313" key="12">
    <source>
        <dbReference type="EMBL" id="EKC22889.1"/>
    </source>
</evidence>
<evidence type="ECO:0000259" key="11">
    <source>
        <dbReference type="PROSITE" id="PS50262"/>
    </source>
</evidence>
<keyword evidence="8" id="KW-0325">Glycoprotein</keyword>
<evidence type="ECO:0000256" key="8">
    <source>
        <dbReference type="ARBA" id="ARBA00023180"/>
    </source>
</evidence>
<keyword evidence="3 10" id="KW-0812">Transmembrane</keyword>
<dbReference type="PRINTS" id="PR01788">
    <property type="entry name" value="PROSTANOIDR"/>
</dbReference>